<dbReference type="GeneID" id="87940217"/>
<dbReference type="EMBL" id="CP137306">
    <property type="protein sequence ID" value="WQF78700.1"/>
    <property type="molecule type" value="Genomic_DNA"/>
</dbReference>
<feature type="chain" id="PRO_5043836603" description="Protein-arginine deiminase C-terminal domain-containing protein" evidence="1">
    <location>
        <begin position="21"/>
        <end position="623"/>
    </location>
</feature>
<dbReference type="Pfam" id="PF03068">
    <property type="entry name" value="PAD"/>
    <property type="match status" value="1"/>
</dbReference>
<accession>A0AAX4I5S8</accession>
<evidence type="ECO:0000313" key="4">
    <source>
        <dbReference type="Proteomes" id="UP001322277"/>
    </source>
</evidence>
<sequence length="623" mass="67207">MRSQTTALALAGLHLGAVLGAGPVRPVIRADTNRDGILTEADDVDKGLWMPARGAIFLPNVGDAHGRCANTDLRGNPLSNHELAACHDASGHLLLEPSLVAPLATLPVNVADDAFAYVYATPDAAADRVRLFVNDYQDRAGETAAWRFVNPEFRFSSTQLRAGIALGIDGREFVTDASAWDGVVRVRFDLYANNTVFSDAVELKVAPVLTHHHLQRVDELVTVAANESDPVQLAFVEGLDRARRDAGLAAPLYLFNQSSDIWAQDFFEPAYASMPGPDGGVVAVRIMLRSAQSTRTGGRQVFEQLRGKGIGGFQPADGRRRGFGHREINSFGNVETIPPYTSKSGIKYPAGRIIQGKHFGESPAEAMTAFLEGQQVQTPLMLEAGWLFIGHVDEFVQFLPSNETGLGFTIAIADTVSALEVFRNVSEAGKGKKSFSSPRGSGVRAISFDGNVGDVFTLTPGELETTVDEVLTNETFHAVNAYAQKHIEANLETLLAEIPLAREHIVRVPVLFKDANFPSGLFARSPDGLPPHTDTVMRDERLLLAFSPAAINGIVIGGHYLSPKPWGPVVDGVDLLEGAVRAAYNAAGMVVSFVDDFLSHHVGGGEIHCGSNTLRETDVKWWE</sequence>
<dbReference type="AlphaFoldDB" id="A0AAX4I5S8"/>
<dbReference type="GO" id="GO:0005737">
    <property type="term" value="C:cytoplasm"/>
    <property type="evidence" value="ECO:0007669"/>
    <property type="project" value="InterPro"/>
</dbReference>
<dbReference type="GO" id="GO:0004668">
    <property type="term" value="F:protein-arginine deiminase activity"/>
    <property type="evidence" value="ECO:0007669"/>
    <property type="project" value="InterPro"/>
</dbReference>
<evidence type="ECO:0000256" key="1">
    <source>
        <dbReference type="SAM" id="SignalP"/>
    </source>
</evidence>
<dbReference type="Proteomes" id="UP001322277">
    <property type="component" value="Chromosome 2"/>
</dbReference>
<evidence type="ECO:0000313" key="3">
    <source>
        <dbReference type="EMBL" id="WQF78700.1"/>
    </source>
</evidence>
<gene>
    <name evidence="3" type="ORF">CDEST_03714</name>
</gene>
<evidence type="ECO:0000259" key="2">
    <source>
        <dbReference type="Pfam" id="PF03068"/>
    </source>
</evidence>
<dbReference type="KEGG" id="cdet:87940217"/>
<name>A0AAX4I5S8_9PEZI</name>
<reference evidence="4" key="1">
    <citation type="journal article" date="2023" name="bioRxiv">
        <title>Complete genome of the Medicago anthracnose fungus, Colletotrichum destructivum, reveals a mini-chromosome-like region within a core chromosome.</title>
        <authorList>
            <person name="Lapalu N."/>
            <person name="Simon A."/>
            <person name="Lu A."/>
            <person name="Plaumann P.-L."/>
            <person name="Amselem J."/>
            <person name="Pigne S."/>
            <person name="Auger A."/>
            <person name="Koch C."/>
            <person name="Dallery J.-F."/>
            <person name="O'Connell R.J."/>
        </authorList>
    </citation>
    <scope>NUCLEOTIDE SEQUENCE [LARGE SCALE GENOMIC DNA]</scope>
    <source>
        <strain evidence="4">CBS 520.97</strain>
    </source>
</reference>
<dbReference type="Gene3D" id="3.75.10.10">
    <property type="entry name" value="L-arginine/glycine Amidinotransferase, Chain A"/>
    <property type="match status" value="1"/>
</dbReference>
<keyword evidence="4" id="KW-1185">Reference proteome</keyword>
<feature type="domain" description="Protein-arginine deiminase C-terminal" evidence="2">
    <location>
        <begin position="196"/>
        <end position="623"/>
    </location>
</feature>
<protein>
    <recommendedName>
        <fullName evidence="2">Protein-arginine deiminase C-terminal domain-containing protein</fullName>
    </recommendedName>
</protein>
<dbReference type="InterPro" id="IPR013530">
    <property type="entry name" value="PAD_C"/>
</dbReference>
<dbReference type="SUPFAM" id="SSF55909">
    <property type="entry name" value="Pentein"/>
    <property type="match status" value="1"/>
</dbReference>
<feature type="signal peptide" evidence="1">
    <location>
        <begin position="1"/>
        <end position="20"/>
    </location>
</feature>
<proteinExistence type="predicted"/>
<dbReference type="SUPFAM" id="SSF110083">
    <property type="entry name" value="Peptidylarginine deiminase Pad4, middle domain"/>
    <property type="match status" value="1"/>
</dbReference>
<keyword evidence="1" id="KW-0732">Signal</keyword>
<dbReference type="PANTHER" id="PTHR10837:SF8">
    <property type="entry name" value="PROTEIN-ARGININE DEIMINASE"/>
    <property type="match status" value="1"/>
</dbReference>
<organism evidence="3 4">
    <name type="scientific">Colletotrichum destructivum</name>
    <dbReference type="NCBI Taxonomy" id="34406"/>
    <lineage>
        <taxon>Eukaryota</taxon>
        <taxon>Fungi</taxon>
        <taxon>Dikarya</taxon>
        <taxon>Ascomycota</taxon>
        <taxon>Pezizomycotina</taxon>
        <taxon>Sordariomycetes</taxon>
        <taxon>Hypocreomycetidae</taxon>
        <taxon>Glomerellales</taxon>
        <taxon>Glomerellaceae</taxon>
        <taxon>Colletotrichum</taxon>
        <taxon>Colletotrichum destructivum species complex</taxon>
    </lineage>
</organism>
<dbReference type="RefSeq" id="XP_062775924.1">
    <property type="nucleotide sequence ID" value="XM_062919873.1"/>
</dbReference>
<dbReference type="InterPro" id="IPR036556">
    <property type="entry name" value="PAD_central_sf"/>
</dbReference>
<dbReference type="InterPro" id="IPR004303">
    <property type="entry name" value="PAD"/>
</dbReference>
<dbReference type="GO" id="GO:0005509">
    <property type="term" value="F:calcium ion binding"/>
    <property type="evidence" value="ECO:0007669"/>
    <property type="project" value="InterPro"/>
</dbReference>
<dbReference type="PANTHER" id="PTHR10837">
    <property type="entry name" value="PEPTIDYLARGININE DEIMINASE"/>
    <property type="match status" value="1"/>
</dbReference>